<dbReference type="OrthoDB" id="10022108at2759"/>
<organism evidence="1 2">
    <name type="scientific">Eumeta variegata</name>
    <name type="common">Bagworm moth</name>
    <name type="synonym">Eumeta japonica</name>
    <dbReference type="NCBI Taxonomy" id="151549"/>
    <lineage>
        <taxon>Eukaryota</taxon>
        <taxon>Metazoa</taxon>
        <taxon>Ecdysozoa</taxon>
        <taxon>Arthropoda</taxon>
        <taxon>Hexapoda</taxon>
        <taxon>Insecta</taxon>
        <taxon>Pterygota</taxon>
        <taxon>Neoptera</taxon>
        <taxon>Endopterygota</taxon>
        <taxon>Lepidoptera</taxon>
        <taxon>Glossata</taxon>
        <taxon>Ditrysia</taxon>
        <taxon>Tineoidea</taxon>
        <taxon>Psychidae</taxon>
        <taxon>Oiketicinae</taxon>
        <taxon>Eumeta</taxon>
    </lineage>
</organism>
<sequence>MLPRTKRGKGIEMDLATREANEKLLRDKEALESTGNMKKTQNNLEVEKTRHEQGIVRIEWAHSKAIADVVKGFVSEVVGARDEMRATNERTEGIRQWLEYEKRKPFEGVSKKTWAQISKPQDDTSAADILDIRNDINALDISIARVLQAITQTKNTQRQTLIKPPML</sequence>
<keyword evidence="2" id="KW-1185">Reference proteome</keyword>
<proteinExistence type="predicted"/>
<dbReference type="EMBL" id="BGZK01000336">
    <property type="protein sequence ID" value="GBP37570.1"/>
    <property type="molecule type" value="Genomic_DNA"/>
</dbReference>
<evidence type="ECO:0000313" key="1">
    <source>
        <dbReference type="EMBL" id="GBP37570.1"/>
    </source>
</evidence>
<evidence type="ECO:0000313" key="2">
    <source>
        <dbReference type="Proteomes" id="UP000299102"/>
    </source>
</evidence>
<dbReference type="AlphaFoldDB" id="A0A4C1VG24"/>
<name>A0A4C1VG24_EUMVA</name>
<comment type="caution">
    <text evidence="1">The sequence shown here is derived from an EMBL/GenBank/DDBJ whole genome shotgun (WGS) entry which is preliminary data.</text>
</comment>
<protein>
    <submittedName>
        <fullName evidence="1">Uncharacterized protein</fullName>
    </submittedName>
</protein>
<gene>
    <name evidence="1" type="ORF">EVAR_34605_1</name>
</gene>
<dbReference type="Proteomes" id="UP000299102">
    <property type="component" value="Unassembled WGS sequence"/>
</dbReference>
<accession>A0A4C1VG24</accession>
<reference evidence="1 2" key="1">
    <citation type="journal article" date="2019" name="Commun. Biol.">
        <title>The bagworm genome reveals a unique fibroin gene that provides high tensile strength.</title>
        <authorList>
            <person name="Kono N."/>
            <person name="Nakamura H."/>
            <person name="Ohtoshi R."/>
            <person name="Tomita M."/>
            <person name="Numata K."/>
            <person name="Arakawa K."/>
        </authorList>
    </citation>
    <scope>NUCLEOTIDE SEQUENCE [LARGE SCALE GENOMIC DNA]</scope>
</reference>